<dbReference type="InterPro" id="IPR024775">
    <property type="entry name" value="DinB-like"/>
</dbReference>
<organism evidence="2 3">
    <name type="scientific">Aequorivita aurantiaca</name>
    <dbReference type="NCBI Taxonomy" id="3053356"/>
    <lineage>
        <taxon>Bacteria</taxon>
        <taxon>Pseudomonadati</taxon>
        <taxon>Bacteroidota</taxon>
        <taxon>Flavobacteriia</taxon>
        <taxon>Flavobacteriales</taxon>
        <taxon>Flavobacteriaceae</taxon>
        <taxon>Aequorivita</taxon>
    </lineage>
</organism>
<dbReference type="SUPFAM" id="SSF109854">
    <property type="entry name" value="DinB/YfiT-like putative metalloenzymes"/>
    <property type="match status" value="1"/>
</dbReference>
<sequence>MESEELIFDLINRTQLNIEEAKKFYSFPSDLNFRFGHGSWSILECMEHLNLYGDYYIPAIKMAIESSNSYPVSYFKSGLMGNYFALKMLPNENIKKMKTFKDKNPLNANLNENTLSRFVAQQEQLLILLDSSKKENLNKIYIPVSFSRLVKLKLGDTFRFVIYHNERHIEQANKIAKAINSTKDIMTSYITVTENG</sequence>
<name>A0ABT8DQ37_9FLAO</name>
<evidence type="ECO:0000259" key="1">
    <source>
        <dbReference type="Pfam" id="PF12867"/>
    </source>
</evidence>
<evidence type="ECO:0000313" key="3">
    <source>
        <dbReference type="Proteomes" id="UP001244787"/>
    </source>
</evidence>
<dbReference type="Pfam" id="PF12867">
    <property type="entry name" value="DinB_2"/>
    <property type="match status" value="1"/>
</dbReference>
<dbReference type="RefSeq" id="WP_290255420.1">
    <property type="nucleotide sequence ID" value="NZ_JAUGQQ010000013.1"/>
</dbReference>
<accession>A0ABT8DQ37</accession>
<proteinExistence type="predicted"/>
<dbReference type="EMBL" id="JAUGQQ010000013">
    <property type="protein sequence ID" value="MDN3725330.1"/>
    <property type="molecule type" value="Genomic_DNA"/>
</dbReference>
<comment type="caution">
    <text evidence="2">The sequence shown here is derived from an EMBL/GenBank/DDBJ whole genome shotgun (WGS) entry which is preliminary data.</text>
</comment>
<feature type="domain" description="DinB-like" evidence="1">
    <location>
        <begin position="29"/>
        <end position="172"/>
    </location>
</feature>
<protein>
    <submittedName>
        <fullName evidence="2">DinB family protein</fullName>
    </submittedName>
</protein>
<dbReference type="InterPro" id="IPR034660">
    <property type="entry name" value="DinB/YfiT-like"/>
</dbReference>
<dbReference type="Proteomes" id="UP001244787">
    <property type="component" value="Unassembled WGS sequence"/>
</dbReference>
<dbReference type="Gene3D" id="1.20.120.450">
    <property type="entry name" value="dinb family like domain"/>
    <property type="match status" value="1"/>
</dbReference>
<evidence type="ECO:0000313" key="2">
    <source>
        <dbReference type="EMBL" id="MDN3725330.1"/>
    </source>
</evidence>
<reference evidence="2 3" key="1">
    <citation type="submission" date="2023-06" db="EMBL/GenBank/DDBJ databases">
        <authorList>
            <person name="Ye Y.-Q."/>
            <person name="Du Z.-J."/>
        </authorList>
    </citation>
    <scope>NUCLEOTIDE SEQUENCE [LARGE SCALE GENOMIC DNA]</scope>
    <source>
        <strain evidence="2 3">SDUM287046</strain>
    </source>
</reference>
<keyword evidence="3" id="KW-1185">Reference proteome</keyword>
<gene>
    <name evidence="2" type="ORF">QRD02_13160</name>
</gene>